<evidence type="ECO:0000256" key="2">
    <source>
        <dbReference type="ARBA" id="ARBA00012438"/>
    </source>
</evidence>
<dbReference type="InterPro" id="IPR000014">
    <property type="entry name" value="PAS"/>
</dbReference>
<evidence type="ECO:0000259" key="9">
    <source>
        <dbReference type="PROSITE" id="PS50112"/>
    </source>
</evidence>
<evidence type="ECO:0000256" key="4">
    <source>
        <dbReference type="ARBA" id="ARBA00022679"/>
    </source>
</evidence>
<name>A0A4V2WLR7_9BACT</name>
<dbReference type="InterPro" id="IPR036890">
    <property type="entry name" value="HATPase_C_sf"/>
</dbReference>
<feature type="domain" description="PAS" evidence="9">
    <location>
        <begin position="4"/>
        <end position="56"/>
    </location>
</feature>
<dbReference type="PROSITE" id="PS50113">
    <property type="entry name" value="PAC"/>
    <property type="match status" value="1"/>
</dbReference>
<keyword evidence="6" id="KW-0902">Two-component regulatory system</keyword>
<dbReference type="GO" id="GO:0000155">
    <property type="term" value="F:phosphorelay sensor kinase activity"/>
    <property type="evidence" value="ECO:0007669"/>
    <property type="project" value="InterPro"/>
</dbReference>
<dbReference type="Pfam" id="PF00512">
    <property type="entry name" value="HisKA"/>
    <property type="match status" value="1"/>
</dbReference>
<dbReference type="SUPFAM" id="SSF55874">
    <property type="entry name" value="ATPase domain of HSP90 chaperone/DNA topoisomerase II/histidine kinase"/>
    <property type="match status" value="1"/>
</dbReference>
<evidence type="ECO:0000256" key="3">
    <source>
        <dbReference type="ARBA" id="ARBA00022553"/>
    </source>
</evidence>
<dbReference type="InterPro" id="IPR035965">
    <property type="entry name" value="PAS-like_dom_sf"/>
</dbReference>
<dbReference type="PROSITE" id="PS50112">
    <property type="entry name" value="PAS"/>
    <property type="match status" value="1"/>
</dbReference>
<dbReference type="InterPro" id="IPR000700">
    <property type="entry name" value="PAS-assoc_C"/>
</dbReference>
<feature type="domain" description="Histidine kinase" evidence="8">
    <location>
        <begin position="195"/>
        <end position="410"/>
    </location>
</feature>
<dbReference type="CDD" id="cd00082">
    <property type="entry name" value="HisKA"/>
    <property type="match status" value="1"/>
</dbReference>
<dbReference type="AlphaFoldDB" id="A0A4V2WLR7"/>
<dbReference type="PANTHER" id="PTHR43711">
    <property type="entry name" value="TWO-COMPONENT HISTIDINE KINASE"/>
    <property type="match status" value="1"/>
</dbReference>
<comment type="caution">
    <text evidence="11">The sequence shown here is derived from an EMBL/GenBank/DDBJ whole genome shotgun (WGS) entry which is preliminary data.</text>
</comment>
<keyword evidence="4" id="KW-0808">Transferase</keyword>
<dbReference type="SUPFAM" id="SSF47384">
    <property type="entry name" value="Homodimeric domain of signal transducing histidine kinase"/>
    <property type="match status" value="1"/>
</dbReference>
<evidence type="ECO:0000259" key="10">
    <source>
        <dbReference type="PROSITE" id="PS50113"/>
    </source>
</evidence>
<dbReference type="Pfam" id="PF13426">
    <property type="entry name" value="PAS_9"/>
    <property type="match status" value="1"/>
</dbReference>
<evidence type="ECO:0000259" key="8">
    <source>
        <dbReference type="PROSITE" id="PS50109"/>
    </source>
</evidence>
<keyword evidence="12" id="KW-1185">Reference proteome</keyword>
<dbReference type="InterPro" id="IPR003594">
    <property type="entry name" value="HATPase_dom"/>
</dbReference>
<gene>
    <name evidence="11" type="ORF">E0486_18235</name>
</gene>
<dbReference type="PANTHER" id="PTHR43711:SF26">
    <property type="entry name" value="SENSOR HISTIDINE KINASE RCSC"/>
    <property type="match status" value="1"/>
</dbReference>
<proteinExistence type="predicted"/>
<dbReference type="EC" id="2.7.13.3" evidence="2"/>
<organism evidence="11 12">
    <name type="scientific">Flaviaesturariibacter aridisoli</name>
    <dbReference type="NCBI Taxonomy" id="2545761"/>
    <lineage>
        <taxon>Bacteria</taxon>
        <taxon>Pseudomonadati</taxon>
        <taxon>Bacteroidota</taxon>
        <taxon>Chitinophagia</taxon>
        <taxon>Chitinophagales</taxon>
        <taxon>Chitinophagaceae</taxon>
        <taxon>Flaviaestuariibacter</taxon>
    </lineage>
</organism>
<dbReference type="Pfam" id="PF02518">
    <property type="entry name" value="HATPase_c"/>
    <property type="match status" value="1"/>
</dbReference>
<dbReference type="PRINTS" id="PR00344">
    <property type="entry name" value="BCTRLSENSOR"/>
</dbReference>
<dbReference type="SUPFAM" id="SSF55785">
    <property type="entry name" value="PYP-like sensor domain (PAS domain)"/>
    <property type="match status" value="1"/>
</dbReference>
<dbReference type="CDD" id="cd00130">
    <property type="entry name" value="PAS"/>
    <property type="match status" value="1"/>
</dbReference>
<evidence type="ECO:0000313" key="12">
    <source>
        <dbReference type="Proteomes" id="UP000295164"/>
    </source>
</evidence>
<dbReference type="InterPro" id="IPR004358">
    <property type="entry name" value="Sig_transdc_His_kin-like_C"/>
</dbReference>
<protein>
    <recommendedName>
        <fullName evidence="2">histidine kinase</fullName>
        <ecNumber evidence="2">2.7.13.3</ecNumber>
    </recommendedName>
</protein>
<dbReference type="SMART" id="SM00091">
    <property type="entry name" value="PAS"/>
    <property type="match status" value="1"/>
</dbReference>
<evidence type="ECO:0000256" key="6">
    <source>
        <dbReference type="ARBA" id="ARBA00023012"/>
    </source>
</evidence>
<dbReference type="Gene3D" id="3.30.565.10">
    <property type="entry name" value="Histidine kinase-like ATPase, C-terminal domain"/>
    <property type="match status" value="1"/>
</dbReference>
<dbReference type="InterPro" id="IPR003661">
    <property type="entry name" value="HisK_dim/P_dom"/>
</dbReference>
<dbReference type="EMBL" id="SKFH01000064">
    <property type="protein sequence ID" value="TCZ64287.1"/>
    <property type="molecule type" value="Genomic_DNA"/>
</dbReference>
<dbReference type="OrthoDB" id="9808408at2"/>
<keyword evidence="5 11" id="KW-0418">Kinase</keyword>
<keyword evidence="7" id="KW-0175">Coiled coil</keyword>
<dbReference type="SMART" id="SM00388">
    <property type="entry name" value="HisKA"/>
    <property type="match status" value="1"/>
</dbReference>
<sequence>MQFDKSHMTSLFENATEGIILTNSQAEIILVNPAATRMFGYDEGELVGKPVETLLPRKYRAGHVHLRNEFYHHPSNRRMGSGRDLNGQRRDGTNFPVEVSLSAYRQGTEQYVIAFIVDITHRKEIETSMLHQQQELEKVSSDMRRLNTELEVKVEERTLILKEALQRLEQSQAELSDALDKERELNEIKSRFVSMASHEFRTPLSAVLSSASLLAKYTTSEQQPNRDKHINRIRDSVKHLNDLLEDFLSLGKLDEGKVGAQPVPFNLKETVADTIDDVRGLVRAGQEIHFSHEGVEEAFNDKKLLRNILINLVSNALKFSEEQGAVWIRSRADGRQAVIEVEDRGIGISEEDQQHLFSSFFRGRNAVNIQGTGLGLHIVKRYADLMGGSIALRSKLGEGTTLTLRFPVRLESDE</sequence>
<reference evidence="11 12" key="1">
    <citation type="submission" date="2019-03" db="EMBL/GenBank/DDBJ databases">
        <authorList>
            <person name="Kim M.K.M."/>
        </authorList>
    </citation>
    <scope>NUCLEOTIDE SEQUENCE [LARGE SCALE GENOMIC DNA]</scope>
    <source>
        <strain evidence="11 12">17J68-15</strain>
    </source>
</reference>
<dbReference type="SMART" id="SM00387">
    <property type="entry name" value="HATPase_c"/>
    <property type="match status" value="1"/>
</dbReference>
<evidence type="ECO:0000256" key="1">
    <source>
        <dbReference type="ARBA" id="ARBA00000085"/>
    </source>
</evidence>
<feature type="coiled-coil region" evidence="7">
    <location>
        <begin position="129"/>
        <end position="188"/>
    </location>
</feature>
<evidence type="ECO:0000256" key="5">
    <source>
        <dbReference type="ARBA" id="ARBA00022777"/>
    </source>
</evidence>
<dbReference type="Proteomes" id="UP000295164">
    <property type="component" value="Unassembled WGS sequence"/>
</dbReference>
<keyword evidence="3" id="KW-0597">Phosphoprotein</keyword>
<dbReference type="NCBIfam" id="TIGR00229">
    <property type="entry name" value="sensory_box"/>
    <property type="match status" value="1"/>
</dbReference>
<dbReference type="InterPro" id="IPR050736">
    <property type="entry name" value="Sensor_HK_Regulatory"/>
</dbReference>
<evidence type="ECO:0000256" key="7">
    <source>
        <dbReference type="SAM" id="Coils"/>
    </source>
</evidence>
<dbReference type="InterPro" id="IPR005467">
    <property type="entry name" value="His_kinase_dom"/>
</dbReference>
<dbReference type="PROSITE" id="PS50109">
    <property type="entry name" value="HIS_KIN"/>
    <property type="match status" value="1"/>
</dbReference>
<feature type="domain" description="PAC" evidence="10">
    <location>
        <begin position="81"/>
        <end position="131"/>
    </location>
</feature>
<comment type="catalytic activity">
    <reaction evidence="1">
        <text>ATP + protein L-histidine = ADP + protein N-phospho-L-histidine.</text>
        <dbReference type="EC" id="2.7.13.3"/>
    </reaction>
</comment>
<accession>A0A4V2WLR7</accession>
<dbReference type="InterPro" id="IPR036097">
    <property type="entry name" value="HisK_dim/P_sf"/>
</dbReference>
<dbReference type="Gene3D" id="3.30.450.20">
    <property type="entry name" value="PAS domain"/>
    <property type="match status" value="1"/>
</dbReference>
<evidence type="ECO:0000313" key="11">
    <source>
        <dbReference type="EMBL" id="TCZ64287.1"/>
    </source>
</evidence>
<dbReference type="Gene3D" id="1.10.287.130">
    <property type="match status" value="1"/>
</dbReference>